<comment type="caution">
    <text evidence="7">The sequence shown here is derived from an EMBL/GenBank/DDBJ whole genome shotgun (WGS) entry which is preliminary data.</text>
</comment>
<feature type="region of interest" description="Disordered" evidence="4">
    <location>
        <begin position="1"/>
        <end position="25"/>
    </location>
</feature>
<dbReference type="PANTHER" id="PTHR34597:SF3">
    <property type="entry name" value="OUTER MEMBRANE TRANSPORTER CDIB"/>
    <property type="match status" value="1"/>
</dbReference>
<keyword evidence="8" id="KW-1185">Reference proteome</keyword>
<dbReference type="InterPro" id="IPR005565">
    <property type="entry name" value="Hemolysn_activator_HlyB_C"/>
</dbReference>
<reference evidence="7 8" key="1">
    <citation type="submission" date="2023-08" db="EMBL/GenBank/DDBJ databases">
        <title>Implementing the SeqCode for naming new Mesorhizobium species isolated from Vachellia karroo root nodules.</title>
        <authorList>
            <person name="Van Lill M."/>
        </authorList>
    </citation>
    <scope>NUCLEOTIDE SEQUENCE [LARGE SCALE GENOMIC DNA]</scope>
    <source>
        <strain evidence="7 8">VK3E</strain>
    </source>
</reference>
<accession>A0ABU4WR72</accession>
<evidence type="ECO:0000256" key="1">
    <source>
        <dbReference type="ARBA" id="ARBA00022452"/>
    </source>
</evidence>
<evidence type="ECO:0000259" key="6">
    <source>
        <dbReference type="Pfam" id="PF08479"/>
    </source>
</evidence>
<dbReference type="PANTHER" id="PTHR34597">
    <property type="entry name" value="SLR1661 PROTEIN"/>
    <property type="match status" value="1"/>
</dbReference>
<dbReference type="InterPro" id="IPR051544">
    <property type="entry name" value="TPS_OM_transporter"/>
</dbReference>
<dbReference type="Pfam" id="PF03865">
    <property type="entry name" value="ShlB"/>
    <property type="match status" value="1"/>
</dbReference>
<keyword evidence="1" id="KW-1134">Transmembrane beta strand</keyword>
<dbReference type="RefSeq" id="WP_320212402.1">
    <property type="nucleotide sequence ID" value="NZ_JAVIIS010000003.1"/>
</dbReference>
<proteinExistence type="predicted"/>
<gene>
    <name evidence="7" type="ORF">RFM51_02880</name>
</gene>
<evidence type="ECO:0000313" key="7">
    <source>
        <dbReference type="EMBL" id="MDX8438521.1"/>
    </source>
</evidence>
<dbReference type="Gene3D" id="2.40.160.50">
    <property type="entry name" value="membrane protein fhac: a member of the omp85/tpsb transporter family"/>
    <property type="match status" value="1"/>
</dbReference>
<dbReference type="EMBL" id="JAVIIS010000003">
    <property type="protein sequence ID" value="MDX8438521.1"/>
    <property type="molecule type" value="Genomic_DNA"/>
</dbReference>
<organism evidence="7 8">
    <name type="scientific">Mesorhizobium australafricanum</name>
    <dbReference type="NCBI Taxonomy" id="3072311"/>
    <lineage>
        <taxon>Bacteria</taxon>
        <taxon>Pseudomonadati</taxon>
        <taxon>Pseudomonadota</taxon>
        <taxon>Alphaproteobacteria</taxon>
        <taxon>Hyphomicrobiales</taxon>
        <taxon>Phyllobacteriaceae</taxon>
        <taxon>Mesorhizobium</taxon>
    </lineage>
</organism>
<name>A0ABU4WR72_9HYPH</name>
<evidence type="ECO:0000256" key="2">
    <source>
        <dbReference type="ARBA" id="ARBA00022692"/>
    </source>
</evidence>
<feature type="domain" description="Polypeptide-transport-associated ShlB-type" evidence="6">
    <location>
        <begin position="99"/>
        <end position="172"/>
    </location>
</feature>
<keyword evidence="2" id="KW-0812">Transmembrane</keyword>
<dbReference type="Gene3D" id="3.10.20.310">
    <property type="entry name" value="membrane protein fhac"/>
    <property type="match status" value="1"/>
</dbReference>
<protein>
    <submittedName>
        <fullName evidence="7">ShlB/FhaC/HecB family hemolysin secretion/activation protein</fullName>
    </submittedName>
</protein>
<dbReference type="Pfam" id="PF08479">
    <property type="entry name" value="POTRA_2"/>
    <property type="match status" value="1"/>
</dbReference>
<dbReference type="InterPro" id="IPR013686">
    <property type="entry name" value="Polypept-transport_assoc_ShlB"/>
</dbReference>
<sequence>MSHTGGTGFHADENRNLRHGARPRPGAAGWCGHSGIKTALVAASACLWLSSSALAQTASQITPPTFRPPPGPDTAGVSIPESKELEAPAGAEKLKVRLAGVHVEGGLADMTDATRKVTAGLSRRTVTAAEIFAAAQQLEAEYARAGYVLARVVLPAQKLTNGATLRLVVVDGFLEKIDTGNLPERIRGRVEATLAPLVGQKGIKLSTIERKLLLAGDTPGARLRSTLTAGSTKGASVLVIDGKYRPIGGQGTVDNSLSPSLQRWSTGVGIDFNSLLGLGELVYLRAGGYPNGGDQGLFSEDPRNRNYAAGIVLPIGYDGLTLNLEASHTRANPDAEPGSLGFGSEFERYSASLRYPWIRSRALTVSSELSFEAQNDYLDAVTPISLPIAEDRLRIIRFGTDAAWFTPVGGVFVGSITASFGIDGLGARSAADATALLPLSRQGADAEFQKLEVSASYSQPLADHLGVDLFARAQTSFGKPLLQSEQIGLSGATGQSSFDAGALQGDSGYVVRGELSSPWHVPFSGGVVQLSPYVFGAVGEVRLEMPTALEQASIVGASYGLGVKLGAAFASDPANTSLTLEWGRQHRDDHQPISDRFSLSGAIQF</sequence>
<feature type="domain" description="Haemolysin activator HlyB C-terminal" evidence="5">
    <location>
        <begin position="235"/>
        <end position="561"/>
    </location>
</feature>
<keyword evidence="1" id="KW-0472">Membrane</keyword>
<evidence type="ECO:0000259" key="5">
    <source>
        <dbReference type="Pfam" id="PF03865"/>
    </source>
</evidence>
<evidence type="ECO:0000256" key="4">
    <source>
        <dbReference type="SAM" id="MobiDB-lite"/>
    </source>
</evidence>
<keyword evidence="3" id="KW-0998">Cell outer membrane</keyword>
<dbReference type="Proteomes" id="UP001272097">
    <property type="component" value="Unassembled WGS sequence"/>
</dbReference>
<evidence type="ECO:0000313" key="8">
    <source>
        <dbReference type="Proteomes" id="UP001272097"/>
    </source>
</evidence>
<evidence type="ECO:0000256" key="3">
    <source>
        <dbReference type="ARBA" id="ARBA00023237"/>
    </source>
</evidence>